<reference evidence="2" key="2">
    <citation type="submission" date="2022-05" db="EMBL/GenBank/DDBJ databases">
        <title>Megaplasmid of Vibrio parahaemolyticus.</title>
        <authorList>
            <person name="Strauch E."/>
            <person name="Borowiak M."/>
        </authorList>
    </citation>
    <scope>NUCLEOTIDE SEQUENCE</scope>
    <source>
        <strain evidence="2">16-VB00198</strain>
        <plasmid evidence="2">pVP-16-VB00198-1</plasmid>
    </source>
</reference>
<evidence type="ECO:0000313" key="1">
    <source>
        <dbReference type="EMBL" id="OQJ97911.1"/>
    </source>
</evidence>
<proteinExistence type="predicted"/>
<evidence type="ECO:0000313" key="2">
    <source>
        <dbReference type="EMBL" id="UYV29795.1"/>
    </source>
</evidence>
<dbReference type="RefSeq" id="WP_021486267.1">
    <property type="nucleotide sequence ID" value="NZ_CP062152.1"/>
</dbReference>
<keyword evidence="2" id="KW-0614">Plasmid</keyword>
<dbReference type="EMBL" id="CP097357">
    <property type="protein sequence ID" value="UYV29795.1"/>
    <property type="molecule type" value="Genomic_DNA"/>
</dbReference>
<keyword evidence="3" id="KW-1185">Reference proteome</keyword>
<evidence type="ECO:0000313" key="4">
    <source>
        <dbReference type="Proteomes" id="UP001163036"/>
    </source>
</evidence>
<dbReference type="EMBL" id="LHQV01000018">
    <property type="protein sequence ID" value="OQJ97911.1"/>
    <property type="molecule type" value="Genomic_DNA"/>
</dbReference>
<dbReference type="AlphaFoldDB" id="A0A8H9TJV4"/>
<evidence type="ECO:0000313" key="3">
    <source>
        <dbReference type="Proteomes" id="UP000191946"/>
    </source>
</evidence>
<dbReference type="Proteomes" id="UP000191946">
    <property type="component" value="Unassembled WGS sequence"/>
</dbReference>
<protein>
    <submittedName>
        <fullName evidence="2">Uncharacterized protein</fullName>
    </submittedName>
</protein>
<reference evidence="1 3" key="1">
    <citation type="submission" date="2015-08" db="EMBL/GenBank/DDBJ databases">
        <title>Draft Genome Sequences of Vibrio parahaemolyticus Strains.</title>
        <authorList>
            <person name="Gonzalez-Escalona N."/>
            <person name="DePaola A."/>
        </authorList>
    </citation>
    <scope>NUCLEOTIDE SEQUENCE [LARGE SCALE GENOMIC DNA]</scope>
    <source>
        <strain evidence="1 3">CFSAN001621</strain>
    </source>
</reference>
<name>A0A8H9TJV4_VIBPH</name>
<sequence length="116" mass="12998">MNTKIIQFEAGNSIHASEKGVEMDEFAQLCSRMERGEFGDNAYVSVYKAIDKNKPNILGYGLSLYSELFVDTGLSDDPLIYLVIKGKNRVILNSLDEVSDYLSEIGVYRFVVDTSN</sequence>
<gene>
    <name evidence="1" type="ORF">AKG60_18350</name>
    <name evidence="2" type="ORF">M5598_27835</name>
</gene>
<accession>A0A8H9TJV4</accession>
<geneLocation type="plasmid" evidence="2 4">
    <name>pVP-16-VB00198-1</name>
</geneLocation>
<organism evidence="2 4">
    <name type="scientific">Vibrio parahaemolyticus</name>
    <dbReference type="NCBI Taxonomy" id="670"/>
    <lineage>
        <taxon>Bacteria</taxon>
        <taxon>Pseudomonadati</taxon>
        <taxon>Pseudomonadota</taxon>
        <taxon>Gammaproteobacteria</taxon>
        <taxon>Vibrionales</taxon>
        <taxon>Vibrionaceae</taxon>
        <taxon>Vibrio</taxon>
    </lineage>
</organism>
<dbReference type="Proteomes" id="UP001163036">
    <property type="component" value="Plasmid pVP-16-VB00198-1"/>
</dbReference>